<gene>
    <name evidence="1" type="ORF">BN1180_01581</name>
</gene>
<organism evidence="1 2">
    <name type="scientific">Peribacillus simplex</name>
    <dbReference type="NCBI Taxonomy" id="1478"/>
    <lineage>
        <taxon>Bacteria</taxon>
        <taxon>Bacillati</taxon>
        <taxon>Bacillota</taxon>
        <taxon>Bacilli</taxon>
        <taxon>Bacillales</taxon>
        <taxon>Bacillaceae</taxon>
        <taxon>Peribacillus</taxon>
    </lineage>
</organism>
<evidence type="ECO:0000313" key="1">
    <source>
        <dbReference type="EMBL" id="CEG31437.1"/>
    </source>
</evidence>
<dbReference type="AlphaFoldDB" id="A0AAN2TRM8"/>
<protein>
    <submittedName>
        <fullName evidence="1">Uncharacterized protein</fullName>
    </submittedName>
</protein>
<dbReference type="Proteomes" id="UP000182110">
    <property type="component" value="Unassembled WGS sequence"/>
</dbReference>
<keyword evidence="2" id="KW-1185">Reference proteome</keyword>
<dbReference type="RefSeq" id="WP_072272596.1">
    <property type="nucleotide sequence ID" value="NZ_CCXW01000001.1"/>
</dbReference>
<evidence type="ECO:0000313" key="2">
    <source>
        <dbReference type="Proteomes" id="UP000182110"/>
    </source>
</evidence>
<proteinExistence type="predicted"/>
<reference evidence="1 2" key="1">
    <citation type="journal article" date="2014" name="Genome Announc.">
        <title>Genome Sequence of Bacillus simplex Strain P558, Isolated from a Human Fecal Sample.</title>
        <authorList>
            <person name="Croce O."/>
            <person name="Hugon P."/>
            <person name="Lagier J.C."/>
            <person name="Bibi F."/>
            <person name="Robert C."/>
            <person name="Azhar E.I."/>
            <person name="Raoult D."/>
            <person name="Fournier P.E."/>
        </authorList>
    </citation>
    <scope>NUCLEOTIDE SEQUENCE [LARGE SCALE GENOMIC DNA]</scope>
    <source>
        <strain evidence="1 2">P558</strain>
    </source>
</reference>
<name>A0AAN2TRM8_9BACI</name>
<dbReference type="InterPro" id="IPR035198">
    <property type="entry name" value="SU10_MCP"/>
</dbReference>
<accession>A0AAN2TRM8</accession>
<dbReference type="EMBL" id="CCXW01000001">
    <property type="protein sequence ID" value="CEG31437.1"/>
    <property type="molecule type" value="Genomic_DNA"/>
</dbReference>
<sequence length="315" mass="33689">MPTNINGQGNSFNLPNYSGELFTIDAEVTPFLSMAGGLTGGKQTTSNEFTIDSTYSYPNPAQPAISEQASTTAPTAVSYVRDQSKNVTQIFQESVNITYRALSNGGKLSGLNIAGQSNNVVSEKDFQIARALTKIARDAEHTFLNGTYNLATTAATVDKTRGMFELTSTGNTVAGAGAQLTKAMIDKLLRDMFTNGARFDNMVLFTNAFQKQVITSIYGYAPQDRNVGGLDIQQIETDFGKIGIVLDRFVGADKVGLFDMAHVSPVLQLVPEKGHLFYEELAKTGAAESGQIFGQMGLDHGNKALHGSITGLATS</sequence>
<comment type="caution">
    <text evidence="1">The sequence shown here is derived from an EMBL/GenBank/DDBJ whole genome shotgun (WGS) entry which is preliminary data.</text>
</comment>
<dbReference type="Pfam" id="PF17236">
    <property type="entry name" value="SU10_MCP"/>
    <property type="match status" value="1"/>
</dbReference>